<proteinExistence type="predicted"/>
<evidence type="ECO:0000313" key="2">
    <source>
        <dbReference type="EMBL" id="QQK78924.1"/>
    </source>
</evidence>
<dbReference type="RefSeq" id="WP_200087805.1">
    <property type="nucleotide sequence ID" value="NZ_CP054706.1"/>
</dbReference>
<evidence type="ECO:0000256" key="1">
    <source>
        <dbReference type="SAM" id="SignalP"/>
    </source>
</evidence>
<organism evidence="2 3">
    <name type="scientific">Salicibibacter cibi</name>
    <dbReference type="NCBI Taxonomy" id="2743001"/>
    <lineage>
        <taxon>Bacteria</taxon>
        <taxon>Bacillati</taxon>
        <taxon>Bacillota</taxon>
        <taxon>Bacilli</taxon>
        <taxon>Bacillales</taxon>
        <taxon>Bacillaceae</taxon>
        <taxon>Salicibibacter</taxon>
    </lineage>
</organism>
<protein>
    <submittedName>
        <fullName evidence="2">Uncharacterized protein</fullName>
    </submittedName>
</protein>
<gene>
    <name evidence="2" type="ORF">HUG20_02725</name>
</gene>
<accession>A0A7T6Z8Q8</accession>
<feature type="signal peptide" evidence="1">
    <location>
        <begin position="1"/>
        <end position="25"/>
    </location>
</feature>
<reference evidence="2 3" key="1">
    <citation type="submission" date="2020-06" db="EMBL/GenBank/DDBJ databases">
        <title>Genomic analysis of Salicibibacter sp. NKC21-4.</title>
        <authorList>
            <person name="Oh Y.J."/>
        </authorList>
    </citation>
    <scope>NUCLEOTIDE SEQUENCE [LARGE SCALE GENOMIC DNA]</scope>
    <source>
        <strain evidence="2 3">NKC21-4</strain>
    </source>
</reference>
<evidence type="ECO:0000313" key="3">
    <source>
        <dbReference type="Proteomes" id="UP000595349"/>
    </source>
</evidence>
<dbReference type="AlphaFoldDB" id="A0A7T6Z8Q8"/>
<dbReference type="EMBL" id="CP054706">
    <property type="protein sequence ID" value="QQK78924.1"/>
    <property type="molecule type" value="Genomic_DNA"/>
</dbReference>
<dbReference type="Proteomes" id="UP000595349">
    <property type="component" value="Chromosome"/>
</dbReference>
<keyword evidence="1" id="KW-0732">Signal</keyword>
<keyword evidence="3" id="KW-1185">Reference proteome</keyword>
<sequence>MAKKWTSCLSMGLIASLAVSSGALANSEVLEENSEDSRIIYQDDTDVSAQMQRSVEDQESNADAAKRFLEANNDFFDMTDPIQDMEVLAEQTDDEGMTHIRWI</sequence>
<feature type="chain" id="PRO_5032626582" evidence="1">
    <location>
        <begin position="26"/>
        <end position="103"/>
    </location>
</feature>
<name>A0A7T6Z8Q8_9BACI</name>
<dbReference type="KEGG" id="scib:HUG20_02725"/>